<keyword evidence="1" id="KW-0812">Transmembrane</keyword>
<organism evidence="2 3">
    <name type="scientific">Paenibacillus segetis</name>
    <dbReference type="NCBI Taxonomy" id="1325360"/>
    <lineage>
        <taxon>Bacteria</taxon>
        <taxon>Bacillati</taxon>
        <taxon>Bacillota</taxon>
        <taxon>Bacilli</taxon>
        <taxon>Bacillales</taxon>
        <taxon>Paenibacillaceae</taxon>
        <taxon>Paenibacillus</taxon>
    </lineage>
</organism>
<feature type="transmembrane region" description="Helical" evidence="1">
    <location>
        <begin position="109"/>
        <end position="133"/>
    </location>
</feature>
<feature type="transmembrane region" description="Helical" evidence="1">
    <location>
        <begin position="399"/>
        <end position="419"/>
    </location>
</feature>
<sequence length="441" mass="49337">MEQRKWINSPYTFALGMFAMMVPSQAFSSFYSYFYVEKLGLGIGLATLARTIFLIWDAVNNPLFGYWSDRTNTRFGRRRPWVFGSIPLFMLTFILVFSPPGGLSENGLFTWFLVTLVLYEAVATVLWVNYGALFPELFRGDRIRAKASAIQQGYQVVALLIATVVAPIIYTALGFSNMAIVFACVFGIFMFICMMSVKEKREPEAGEPLKLVAAFKETLKNKKFWVFNFSNSFAQTVNGLVSSIMPFYAKYVLRISEAQVSIMLAAVFISVIPLVFVWYWIIRKMDGVKAWRLSLIVYGLAVIPFWFSSNLVSGIVAGIVFGFGLAGFFVTPAIVGGRIIDEDADKTGLRREGIYTAVSGFITRSSGLISALAFFVVGMIFGYESGDNPGPDPASTFRYLMSIVPLCLLAIAVFISYTVKFDFLANKRGDHDHEQKINHQL</sequence>
<keyword evidence="2" id="KW-0762">Sugar transport</keyword>
<dbReference type="Pfam" id="PF13347">
    <property type="entry name" value="MFS_2"/>
    <property type="match status" value="1"/>
</dbReference>
<comment type="caution">
    <text evidence="2">The sequence shown here is derived from an EMBL/GenBank/DDBJ whole genome shotgun (WGS) entry which is preliminary data.</text>
</comment>
<dbReference type="SUPFAM" id="SSF103473">
    <property type="entry name" value="MFS general substrate transporter"/>
    <property type="match status" value="1"/>
</dbReference>
<evidence type="ECO:0000313" key="3">
    <source>
        <dbReference type="Proteomes" id="UP000659344"/>
    </source>
</evidence>
<name>A0ABQ1YSV4_9BACL</name>
<feature type="transmembrane region" description="Helical" evidence="1">
    <location>
        <begin position="293"/>
        <end position="309"/>
    </location>
</feature>
<protein>
    <submittedName>
        <fullName evidence="2">Sugar transporter</fullName>
    </submittedName>
</protein>
<keyword evidence="2" id="KW-0813">Transport</keyword>
<feature type="transmembrane region" description="Helical" evidence="1">
    <location>
        <begin position="361"/>
        <end position="383"/>
    </location>
</feature>
<proteinExistence type="predicted"/>
<feature type="transmembrane region" description="Helical" evidence="1">
    <location>
        <begin position="179"/>
        <end position="197"/>
    </location>
</feature>
<feature type="transmembrane region" description="Helical" evidence="1">
    <location>
        <begin position="315"/>
        <end position="340"/>
    </location>
</feature>
<dbReference type="InterPro" id="IPR039672">
    <property type="entry name" value="MFS_2"/>
</dbReference>
<feature type="transmembrane region" description="Helical" evidence="1">
    <location>
        <begin position="260"/>
        <end position="281"/>
    </location>
</feature>
<feature type="transmembrane region" description="Helical" evidence="1">
    <location>
        <begin position="12"/>
        <end position="33"/>
    </location>
</feature>
<dbReference type="EMBL" id="BMFT01000004">
    <property type="protein sequence ID" value="GGH36380.1"/>
    <property type="molecule type" value="Genomic_DNA"/>
</dbReference>
<feature type="transmembrane region" description="Helical" evidence="1">
    <location>
        <begin position="80"/>
        <end position="97"/>
    </location>
</feature>
<dbReference type="InterPro" id="IPR036259">
    <property type="entry name" value="MFS_trans_sf"/>
</dbReference>
<keyword evidence="3" id="KW-1185">Reference proteome</keyword>
<feature type="transmembrane region" description="Helical" evidence="1">
    <location>
        <begin position="39"/>
        <end position="59"/>
    </location>
</feature>
<keyword evidence="1" id="KW-1133">Transmembrane helix</keyword>
<keyword evidence="1" id="KW-0472">Membrane</keyword>
<accession>A0ABQ1YSV4</accession>
<dbReference type="Proteomes" id="UP000659344">
    <property type="component" value="Unassembled WGS sequence"/>
</dbReference>
<evidence type="ECO:0000313" key="2">
    <source>
        <dbReference type="EMBL" id="GGH36380.1"/>
    </source>
</evidence>
<dbReference type="Gene3D" id="1.20.1250.20">
    <property type="entry name" value="MFS general substrate transporter like domains"/>
    <property type="match status" value="2"/>
</dbReference>
<dbReference type="PANTHER" id="PTHR11328:SF24">
    <property type="entry name" value="MAJOR FACILITATOR SUPERFAMILY (MFS) PROFILE DOMAIN-CONTAINING PROTEIN"/>
    <property type="match status" value="1"/>
</dbReference>
<reference evidence="3" key="1">
    <citation type="journal article" date="2019" name="Int. J. Syst. Evol. Microbiol.">
        <title>The Global Catalogue of Microorganisms (GCM) 10K type strain sequencing project: providing services to taxonomists for standard genome sequencing and annotation.</title>
        <authorList>
            <consortium name="The Broad Institute Genomics Platform"/>
            <consortium name="The Broad Institute Genome Sequencing Center for Infectious Disease"/>
            <person name="Wu L."/>
            <person name="Ma J."/>
        </authorList>
    </citation>
    <scope>NUCLEOTIDE SEQUENCE [LARGE SCALE GENOMIC DNA]</scope>
    <source>
        <strain evidence="3">CGMCC 1.12769</strain>
    </source>
</reference>
<feature type="transmembrane region" description="Helical" evidence="1">
    <location>
        <begin position="154"/>
        <end position="173"/>
    </location>
</feature>
<dbReference type="PANTHER" id="PTHR11328">
    <property type="entry name" value="MAJOR FACILITATOR SUPERFAMILY DOMAIN-CONTAINING PROTEIN"/>
    <property type="match status" value="1"/>
</dbReference>
<feature type="transmembrane region" description="Helical" evidence="1">
    <location>
        <begin position="225"/>
        <end position="248"/>
    </location>
</feature>
<evidence type="ECO:0000256" key="1">
    <source>
        <dbReference type="SAM" id="Phobius"/>
    </source>
</evidence>
<gene>
    <name evidence="2" type="ORF">GCM10008013_43220</name>
</gene>